<protein>
    <submittedName>
        <fullName evidence="2">Uncharacterized protein</fullName>
    </submittedName>
</protein>
<proteinExistence type="predicted"/>
<gene>
    <name evidence="2" type="ORF">SAMN05443636_0389</name>
</gene>
<organism evidence="2 3">
    <name type="scientific">Halobaculum gomorrense</name>
    <dbReference type="NCBI Taxonomy" id="43928"/>
    <lineage>
        <taxon>Archaea</taxon>
        <taxon>Methanobacteriati</taxon>
        <taxon>Methanobacteriota</taxon>
        <taxon>Stenosarchaea group</taxon>
        <taxon>Halobacteria</taxon>
        <taxon>Halobacteriales</taxon>
        <taxon>Haloferacaceae</taxon>
        <taxon>Halobaculum</taxon>
    </lineage>
</organism>
<name>A0A1M5K642_9EURY</name>
<dbReference type="Proteomes" id="UP000184357">
    <property type="component" value="Unassembled WGS sequence"/>
</dbReference>
<sequence>MQPNDQHYHDGTGTDRRSDATDAYGHCGNGVGREHRSPTVEESTYREYVLDVRIVERRSPDGAEYRVEIPDGEVVDFEDAEDAEVFVDVFFDVNGFEEVGTGDRGIPPEVVQAGGDTVAAYLLTMSGTDLHYVASFCGKRPGQIQRRVEAVRGRAAEIRDRVAGRQNDDLPRDD</sequence>
<keyword evidence="3" id="KW-1185">Reference proteome</keyword>
<evidence type="ECO:0000313" key="2">
    <source>
        <dbReference type="EMBL" id="SHG48255.1"/>
    </source>
</evidence>
<feature type="region of interest" description="Disordered" evidence="1">
    <location>
        <begin position="1"/>
        <end position="42"/>
    </location>
</feature>
<reference evidence="2 3" key="1">
    <citation type="submission" date="2016-11" db="EMBL/GenBank/DDBJ databases">
        <authorList>
            <person name="Jaros S."/>
            <person name="Januszkiewicz K."/>
            <person name="Wedrychowicz H."/>
        </authorList>
    </citation>
    <scope>NUCLEOTIDE SEQUENCE [LARGE SCALE GENOMIC DNA]</scope>
    <source>
        <strain evidence="2 3">DSM 9297</strain>
    </source>
</reference>
<feature type="compositionally biased region" description="Basic and acidic residues" evidence="1">
    <location>
        <begin position="32"/>
        <end position="42"/>
    </location>
</feature>
<feature type="compositionally biased region" description="Basic and acidic residues" evidence="1">
    <location>
        <begin position="1"/>
        <end position="20"/>
    </location>
</feature>
<evidence type="ECO:0000256" key="1">
    <source>
        <dbReference type="SAM" id="MobiDB-lite"/>
    </source>
</evidence>
<dbReference type="STRING" id="43928.SAMN05443636_0389"/>
<accession>A0A1M5K642</accession>
<dbReference type="EMBL" id="FQWV01000001">
    <property type="protein sequence ID" value="SHG48255.1"/>
    <property type="molecule type" value="Genomic_DNA"/>
</dbReference>
<evidence type="ECO:0000313" key="3">
    <source>
        <dbReference type="Proteomes" id="UP000184357"/>
    </source>
</evidence>
<dbReference type="AlphaFoldDB" id="A0A1M5K642"/>
<dbReference type="RefSeq" id="WP_234972308.1">
    <property type="nucleotide sequence ID" value="NZ_FQWV01000001.1"/>
</dbReference>